<reference evidence="2 4" key="2">
    <citation type="submission" date="2019-05" db="EMBL/GenBank/DDBJ databases">
        <title>Genome sequence of Moorella thermoacetica ATCC 33924.</title>
        <authorList>
            <person name="Poehlein A."/>
            <person name="Bengelsdorf F.R."/>
            <person name="Duerre P."/>
            <person name="Daniel R."/>
        </authorList>
    </citation>
    <scope>NUCLEOTIDE SEQUENCE [LARGE SCALE GENOMIC DNA]</scope>
    <source>
        <strain evidence="2 4">ATCC 33924</strain>
    </source>
</reference>
<keyword evidence="4" id="KW-1185">Reference proteome</keyword>
<dbReference type="Proteomes" id="UP000094598">
    <property type="component" value="Chromosome"/>
</dbReference>
<name>A0AAC9MT27_NEOTH</name>
<organism evidence="1 3">
    <name type="scientific">Neomoorella thermoacetica</name>
    <name type="common">Clostridium thermoaceticum</name>
    <dbReference type="NCBI Taxonomy" id="1525"/>
    <lineage>
        <taxon>Bacteria</taxon>
        <taxon>Bacillati</taxon>
        <taxon>Bacillota</taxon>
        <taxon>Clostridia</taxon>
        <taxon>Neomoorellales</taxon>
        <taxon>Neomoorellaceae</taxon>
        <taxon>Neomoorella</taxon>
    </lineage>
</organism>
<dbReference type="EMBL" id="VCDX01000020">
    <property type="protein sequence ID" value="TYL07249.1"/>
    <property type="molecule type" value="Genomic_DNA"/>
</dbReference>
<protein>
    <submittedName>
        <fullName evidence="1">Uncharacterized protein</fullName>
    </submittedName>
</protein>
<evidence type="ECO:0000313" key="1">
    <source>
        <dbReference type="EMBL" id="AOQ23008.1"/>
    </source>
</evidence>
<accession>A0AAC9MT27</accession>
<gene>
    <name evidence="1" type="ORF">Maut_00539</name>
    <name evidence="2" type="ORF">MTAT_29250</name>
</gene>
<evidence type="ECO:0000313" key="2">
    <source>
        <dbReference type="EMBL" id="TYL07249.1"/>
    </source>
</evidence>
<sequence>MGLKPFHGFECQVGFCLLLQFFLYHAVRKNPQGNLLHYKCEAEIVIYGNKP</sequence>
<dbReference type="EMBL" id="CP017019">
    <property type="protein sequence ID" value="AOQ23008.1"/>
    <property type="molecule type" value="Genomic_DNA"/>
</dbReference>
<proteinExistence type="predicted"/>
<evidence type="ECO:0000313" key="4">
    <source>
        <dbReference type="Proteomes" id="UP000322283"/>
    </source>
</evidence>
<evidence type="ECO:0000313" key="3">
    <source>
        <dbReference type="Proteomes" id="UP000094598"/>
    </source>
</evidence>
<dbReference type="AlphaFoldDB" id="A0AAC9MT27"/>
<dbReference type="Proteomes" id="UP000322283">
    <property type="component" value="Unassembled WGS sequence"/>
</dbReference>
<reference evidence="1 3" key="1">
    <citation type="submission" date="2016-08" db="EMBL/GenBank/DDBJ databases">
        <title>Moorella thermoacetica DSM 103132.</title>
        <authorList>
            <person name="Jendresen C.B."/>
            <person name="Redl S.M."/>
            <person name="Jensen T.O."/>
            <person name="Nielsen A.T."/>
        </authorList>
    </citation>
    <scope>NUCLEOTIDE SEQUENCE [LARGE SCALE GENOMIC DNA]</scope>
    <source>
        <strain evidence="1 3">DSM 103132</strain>
    </source>
</reference>